<organism evidence="2 3">
    <name type="scientific">Neurospora tetraspora</name>
    <dbReference type="NCBI Taxonomy" id="94610"/>
    <lineage>
        <taxon>Eukaryota</taxon>
        <taxon>Fungi</taxon>
        <taxon>Dikarya</taxon>
        <taxon>Ascomycota</taxon>
        <taxon>Pezizomycotina</taxon>
        <taxon>Sordariomycetes</taxon>
        <taxon>Sordariomycetidae</taxon>
        <taxon>Sordariales</taxon>
        <taxon>Sordariaceae</taxon>
        <taxon>Neurospora</taxon>
    </lineage>
</organism>
<name>A0AAE0MVY8_9PEZI</name>
<reference evidence="2" key="1">
    <citation type="journal article" date="2023" name="Mol. Phylogenet. Evol.">
        <title>Genome-scale phylogeny and comparative genomics of the fungal order Sordariales.</title>
        <authorList>
            <person name="Hensen N."/>
            <person name="Bonometti L."/>
            <person name="Westerberg I."/>
            <person name="Brannstrom I.O."/>
            <person name="Guillou S."/>
            <person name="Cros-Aarteil S."/>
            <person name="Calhoun S."/>
            <person name="Haridas S."/>
            <person name="Kuo A."/>
            <person name="Mondo S."/>
            <person name="Pangilinan J."/>
            <person name="Riley R."/>
            <person name="LaButti K."/>
            <person name="Andreopoulos B."/>
            <person name="Lipzen A."/>
            <person name="Chen C."/>
            <person name="Yan M."/>
            <person name="Daum C."/>
            <person name="Ng V."/>
            <person name="Clum A."/>
            <person name="Steindorff A."/>
            <person name="Ohm R.A."/>
            <person name="Martin F."/>
            <person name="Silar P."/>
            <person name="Natvig D.O."/>
            <person name="Lalanne C."/>
            <person name="Gautier V."/>
            <person name="Ament-Velasquez S.L."/>
            <person name="Kruys A."/>
            <person name="Hutchinson M.I."/>
            <person name="Powell A.J."/>
            <person name="Barry K."/>
            <person name="Miller A.N."/>
            <person name="Grigoriev I.V."/>
            <person name="Debuchy R."/>
            <person name="Gladieux P."/>
            <person name="Hiltunen Thoren M."/>
            <person name="Johannesson H."/>
        </authorList>
    </citation>
    <scope>NUCLEOTIDE SEQUENCE</scope>
    <source>
        <strain evidence="2">CBS 560.94</strain>
    </source>
</reference>
<proteinExistence type="predicted"/>
<accession>A0AAE0MVY8</accession>
<gene>
    <name evidence="2" type="ORF">B0H65DRAFT_124467</name>
</gene>
<reference evidence="2" key="2">
    <citation type="submission" date="2023-06" db="EMBL/GenBank/DDBJ databases">
        <authorList>
            <consortium name="Lawrence Berkeley National Laboratory"/>
            <person name="Haridas S."/>
            <person name="Hensen N."/>
            <person name="Bonometti L."/>
            <person name="Westerberg I."/>
            <person name="Brannstrom I.O."/>
            <person name="Guillou S."/>
            <person name="Cros-Aarteil S."/>
            <person name="Calhoun S."/>
            <person name="Kuo A."/>
            <person name="Mondo S."/>
            <person name="Pangilinan J."/>
            <person name="Riley R."/>
            <person name="Labutti K."/>
            <person name="Andreopoulos B."/>
            <person name="Lipzen A."/>
            <person name="Chen C."/>
            <person name="Yanf M."/>
            <person name="Daum C."/>
            <person name="Ng V."/>
            <person name="Clum A."/>
            <person name="Steindorff A."/>
            <person name="Ohm R."/>
            <person name="Martin F."/>
            <person name="Silar P."/>
            <person name="Natvig D."/>
            <person name="Lalanne C."/>
            <person name="Gautier V."/>
            <person name="Ament-Velasquez S.L."/>
            <person name="Kruys A."/>
            <person name="Hutchinson M.I."/>
            <person name="Powell A.J."/>
            <person name="Barry K."/>
            <person name="Miller A.N."/>
            <person name="Grigoriev I.V."/>
            <person name="Debuchy R."/>
            <person name="Gladieux P."/>
            <person name="Thoren M.H."/>
            <person name="Johannesson H."/>
        </authorList>
    </citation>
    <scope>NUCLEOTIDE SEQUENCE</scope>
    <source>
        <strain evidence="2">CBS 560.94</strain>
    </source>
</reference>
<dbReference type="AlphaFoldDB" id="A0AAE0MVY8"/>
<evidence type="ECO:0000256" key="1">
    <source>
        <dbReference type="SAM" id="MobiDB-lite"/>
    </source>
</evidence>
<evidence type="ECO:0000313" key="3">
    <source>
        <dbReference type="Proteomes" id="UP001278500"/>
    </source>
</evidence>
<feature type="region of interest" description="Disordered" evidence="1">
    <location>
        <begin position="1"/>
        <end position="21"/>
    </location>
</feature>
<evidence type="ECO:0000313" key="2">
    <source>
        <dbReference type="EMBL" id="KAK3351535.1"/>
    </source>
</evidence>
<sequence>MESTEMMGIKKRNLHVGGQNSDKDSRFKLAGLSSPLSHPNAHLWTWNPCLAMPCLFELRFEGSPLVFLRHLLALQKCKDFHTIHTPPHFPLIDQGLGFCASRTFYLFRRSAGWIRRDTCWSFIFTLTVVTKLREKKPTNPGISTPLSPLRTQYSYQMPQKPSRLQKRHEHHDHVTEPKRPLWFSSQASYQWLRVPSHLGCHNG</sequence>
<dbReference type="GeneID" id="87857878"/>
<dbReference type="RefSeq" id="XP_062684830.1">
    <property type="nucleotide sequence ID" value="XM_062820724.1"/>
</dbReference>
<dbReference type="EMBL" id="JAUEPP010000002">
    <property type="protein sequence ID" value="KAK3351535.1"/>
    <property type="molecule type" value="Genomic_DNA"/>
</dbReference>
<dbReference type="Proteomes" id="UP001278500">
    <property type="component" value="Unassembled WGS sequence"/>
</dbReference>
<comment type="caution">
    <text evidence="2">The sequence shown here is derived from an EMBL/GenBank/DDBJ whole genome shotgun (WGS) entry which is preliminary data.</text>
</comment>
<protein>
    <submittedName>
        <fullName evidence="2">Uncharacterized protein</fullName>
    </submittedName>
</protein>
<keyword evidence="3" id="KW-1185">Reference proteome</keyword>